<reference evidence="3" key="2">
    <citation type="submission" date="2023-05" db="EMBL/GenBank/DDBJ databases">
        <authorList>
            <person name="Schelkunov M.I."/>
        </authorList>
    </citation>
    <scope>NUCLEOTIDE SEQUENCE</scope>
    <source>
        <strain evidence="3">Hsosn_3</strain>
        <tissue evidence="3">Leaf</tissue>
    </source>
</reference>
<dbReference type="EMBL" id="JAUIZM010000004">
    <property type="protein sequence ID" value="KAK1386415.1"/>
    <property type="molecule type" value="Genomic_DNA"/>
</dbReference>
<evidence type="ECO:0000313" key="5">
    <source>
        <dbReference type="Proteomes" id="UP001237642"/>
    </source>
</evidence>
<proteinExistence type="predicted"/>
<name>A0AAD8IK09_9APIA</name>
<dbReference type="EMBL" id="JAUIZM010000014">
    <property type="protein sequence ID" value="KAK1353147.1"/>
    <property type="molecule type" value="Genomic_DNA"/>
</dbReference>
<sequence>MEGRNLFPLENPIDCQVSLNMAENSRYHLINMRLLFARREYIEAAIAKEQEKVGQMDAEQKNTIAAQFDVVMPRLVVAPFLEVGNVEDAEYLVDLRATHGWEGVACMDDDFIPIEVVGSIVQTLEAGLVPIRYFHRDEVGYPVFD</sequence>
<keyword evidence="5" id="KW-1185">Reference proteome</keyword>
<comment type="caution">
    <text evidence="3">The sequence shown here is derived from an EMBL/GenBank/DDBJ whole genome shotgun (WGS) entry which is preliminary data.</text>
</comment>
<dbReference type="EMBL" id="JAUIZM010000004">
    <property type="protein sequence ID" value="KAK1386429.1"/>
    <property type="molecule type" value="Genomic_DNA"/>
</dbReference>
<evidence type="ECO:0000313" key="1">
    <source>
        <dbReference type="EMBL" id="KAK1353147.1"/>
    </source>
</evidence>
<evidence type="ECO:0000313" key="4">
    <source>
        <dbReference type="EMBL" id="KAK1386464.1"/>
    </source>
</evidence>
<gene>
    <name evidence="2" type="ORF">POM88_014593</name>
    <name evidence="3" type="ORF">POM88_014607</name>
    <name evidence="4" type="ORF">POM88_014642</name>
    <name evidence="1" type="ORF">POM88_052985</name>
</gene>
<dbReference type="AlphaFoldDB" id="A0AAD8IK09"/>
<organism evidence="3 5">
    <name type="scientific">Heracleum sosnowskyi</name>
    <dbReference type="NCBI Taxonomy" id="360622"/>
    <lineage>
        <taxon>Eukaryota</taxon>
        <taxon>Viridiplantae</taxon>
        <taxon>Streptophyta</taxon>
        <taxon>Embryophyta</taxon>
        <taxon>Tracheophyta</taxon>
        <taxon>Spermatophyta</taxon>
        <taxon>Magnoliopsida</taxon>
        <taxon>eudicotyledons</taxon>
        <taxon>Gunneridae</taxon>
        <taxon>Pentapetalae</taxon>
        <taxon>asterids</taxon>
        <taxon>campanulids</taxon>
        <taxon>Apiales</taxon>
        <taxon>Apiaceae</taxon>
        <taxon>Apioideae</taxon>
        <taxon>apioid superclade</taxon>
        <taxon>Tordylieae</taxon>
        <taxon>Tordyliinae</taxon>
        <taxon>Heracleum</taxon>
    </lineage>
</organism>
<accession>A0AAD8IK09</accession>
<dbReference type="EMBL" id="JAUIZM010000004">
    <property type="protein sequence ID" value="KAK1386464.1"/>
    <property type="molecule type" value="Genomic_DNA"/>
</dbReference>
<dbReference type="Proteomes" id="UP001237642">
    <property type="component" value="Unassembled WGS sequence"/>
</dbReference>
<evidence type="ECO:0000313" key="2">
    <source>
        <dbReference type="EMBL" id="KAK1386415.1"/>
    </source>
</evidence>
<evidence type="ECO:0000313" key="3">
    <source>
        <dbReference type="EMBL" id="KAK1386429.1"/>
    </source>
</evidence>
<reference evidence="3" key="1">
    <citation type="submission" date="2023-02" db="EMBL/GenBank/DDBJ databases">
        <title>Genome of toxic invasive species Heracleum sosnowskyi carries increased number of genes despite the absence of recent whole-genome duplications.</title>
        <authorList>
            <person name="Schelkunov M."/>
            <person name="Shtratnikova V."/>
            <person name="Makarenko M."/>
            <person name="Klepikova A."/>
            <person name="Omelchenko D."/>
            <person name="Novikova G."/>
            <person name="Obukhova E."/>
            <person name="Bogdanov V."/>
            <person name="Penin A."/>
            <person name="Logacheva M."/>
        </authorList>
    </citation>
    <scope>NUCLEOTIDE SEQUENCE</scope>
    <source>
        <strain evidence="3">Hsosn_3</strain>
        <tissue evidence="3">Leaf</tissue>
    </source>
</reference>
<protein>
    <submittedName>
        <fullName evidence="3">Uncharacterized protein</fullName>
    </submittedName>
</protein>